<sequence>MADFCFNVSLGRVAELYHRVKIGDPSGCALVIVALAAAGIESDAVLKDKDTLADVVAGSTNEATNAGYSRRALGSIDLVALAPDDVNDRLDLDIPDQTWTNVQSAGGAWAKLVICYRPAAASADSAIIPMTCHDFAVTPDGSNIVMQVDAAGFFRAT</sequence>
<dbReference type="Proteomes" id="UP000265768">
    <property type="component" value="Unassembled WGS sequence"/>
</dbReference>
<reference evidence="1 2" key="1">
    <citation type="submission" date="2018-09" db="EMBL/GenBank/DDBJ databases">
        <title>YIM 75507 draft genome.</title>
        <authorList>
            <person name="Tang S."/>
            <person name="Feng Y."/>
        </authorList>
    </citation>
    <scope>NUCLEOTIDE SEQUENCE [LARGE SCALE GENOMIC DNA]</scope>
    <source>
        <strain evidence="1 2">YIM 75507</strain>
    </source>
</reference>
<accession>A0A3A4A1H0</accession>
<name>A0A3A4A1H0_9ACTN</name>
<dbReference type="OrthoDB" id="3482022at2"/>
<comment type="caution">
    <text evidence="1">The sequence shown here is derived from an EMBL/GenBank/DDBJ whole genome shotgun (WGS) entry which is preliminary data.</text>
</comment>
<dbReference type="AlphaFoldDB" id="A0A3A4A1H0"/>
<dbReference type="EMBL" id="QZEY01000027">
    <property type="protein sequence ID" value="RJL21112.1"/>
    <property type="molecule type" value="Genomic_DNA"/>
</dbReference>
<gene>
    <name evidence="1" type="ORF">D5H75_38535</name>
</gene>
<keyword evidence="2" id="KW-1185">Reference proteome</keyword>
<organism evidence="1 2">
    <name type="scientific">Bailinhaonella thermotolerans</name>
    <dbReference type="NCBI Taxonomy" id="1070861"/>
    <lineage>
        <taxon>Bacteria</taxon>
        <taxon>Bacillati</taxon>
        <taxon>Actinomycetota</taxon>
        <taxon>Actinomycetes</taxon>
        <taxon>Streptosporangiales</taxon>
        <taxon>Streptosporangiaceae</taxon>
        <taxon>Bailinhaonella</taxon>
    </lineage>
</organism>
<evidence type="ECO:0000313" key="1">
    <source>
        <dbReference type="EMBL" id="RJL21112.1"/>
    </source>
</evidence>
<dbReference type="RefSeq" id="WP_119931573.1">
    <property type="nucleotide sequence ID" value="NZ_QZEY01000027.1"/>
</dbReference>
<protein>
    <submittedName>
        <fullName evidence="1">Uncharacterized protein</fullName>
    </submittedName>
</protein>
<proteinExistence type="predicted"/>
<evidence type="ECO:0000313" key="2">
    <source>
        <dbReference type="Proteomes" id="UP000265768"/>
    </source>
</evidence>